<dbReference type="PANTHER" id="PTHR23503:SF32">
    <property type="entry name" value="SOLUTE CARRIER FAMILY 2, FACILITATED GLUCOSE TRANSPORTER MEMBER 5"/>
    <property type="match status" value="1"/>
</dbReference>
<feature type="transmembrane region" description="Helical" evidence="6">
    <location>
        <begin position="333"/>
        <end position="351"/>
    </location>
</feature>
<dbReference type="InterPro" id="IPR036259">
    <property type="entry name" value="MFS_trans_sf"/>
</dbReference>
<feature type="transmembrane region" description="Helical" evidence="6">
    <location>
        <begin position="61"/>
        <end position="84"/>
    </location>
</feature>
<evidence type="ECO:0000259" key="7">
    <source>
        <dbReference type="PROSITE" id="PS50850"/>
    </source>
</evidence>
<feature type="transmembrane region" description="Helical" evidence="6">
    <location>
        <begin position="183"/>
        <end position="202"/>
    </location>
</feature>
<reference evidence="9" key="1">
    <citation type="submission" date="2025-08" db="UniProtKB">
        <authorList>
            <consortium name="RefSeq"/>
        </authorList>
    </citation>
    <scope>IDENTIFICATION</scope>
</reference>
<feature type="domain" description="Major facilitator superfamily (MFS) profile" evidence="7">
    <location>
        <begin position="16"/>
        <end position="487"/>
    </location>
</feature>
<dbReference type="InterPro" id="IPR005828">
    <property type="entry name" value="MFS_sugar_transport-like"/>
</dbReference>
<dbReference type="Pfam" id="PF00083">
    <property type="entry name" value="Sugar_tr"/>
    <property type="match status" value="1"/>
</dbReference>
<evidence type="ECO:0000256" key="3">
    <source>
        <dbReference type="ARBA" id="ARBA00022989"/>
    </source>
</evidence>
<evidence type="ECO:0000313" key="9">
    <source>
        <dbReference type="RefSeq" id="XP_072855667.1"/>
    </source>
</evidence>
<keyword evidence="2 6" id="KW-0812">Transmembrane</keyword>
<dbReference type="PANTHER" id="PTHR23503">
    <property type="entry name" value="SOLUTE CARRIER FAMILY 2"/>
    <property type="match status" value="1"/>
</dbReference>
<dbReference type="SUPFAM" id="SSF103473">
    <property type="entry name" value="MFS general substrate transporter"/>
    <property type="match status" value="1"/>
</dbReference>
<keyword evidence="4 6" id="KW-0472">Membrane</keyword>
<comment type="similarity">
    <text evidence="5">Belongs to the major facilitator superfamily. Sugar transporter (TC 2.A.1.1) family.</text>
</comment>
<evidence type="ECO:0000256" key="5">
    <source>
        <dbReference type="RuleBase" id="RU003346"/>
    </source>
</evidence>
<feature type="transmembrane region" description="Helical" evidence="6">
    <location>
        <begin position="405"/>
        <end position="427"/>
    </location>
</feature>
<feature type="transmembrane region" description="Helical" evidence="6">
    <location>
        <begin position="91"/>
        <end position="108"/>
    </location>
</feature>
<dbReference type="InterPro" id="IPR020846">
    <property type="entry name" value="MFS_dom"/>
</dbReference>
<keyword evidence="8" id="KW-1185">Reference proteome</keyword>
<keyword evidence="5" id="KW-0813">Transport</keyword>
<feature type="transmembrane region" description="Helical" evidence="6">
    <location>
        <begin position="151"/>
        <end position="171"/>
    </location>
</feature>
<evidence type="ECO:0000256" key="2">
    <source>
        <dbReference type="ARBA" id="ARBA00022692"/>
    </source>
</evidence>
<feature type="transmembrane region" description="Helical" evidence="6">
    <location>
        <begin position="434"/>
        <end position="454"/>
    </location>
</feature>
<dbReference type="RefSeq" id="XP_072855667.1">
    <property type="nucleotide sequence ID" value="XM_072999566.1"/>
</dbReference>
<feature type="transmembrane region" description="Helical" evidence="6">
    <location>
        <begin position="12"/>
        <end position="35"/>
    </location>
</feature>
<dbReference type="Gene3D" id="1.20.1250.20">
    <property type="entry name" value="MFS general substrate transporter like domains"/>
    <property type="match status" value="1"/>
</dbReference>
<dbReference type="InterPro" id="IPR003663">
    <property type="entry name" value="Sugar/inositol_transpt"/>
</dbReference>
<dbReference type="InterPro" id="IPR005829">
    <property type="entry name" value="Sugar_transporter_CS"/>
</dbReference>
<dbReference type="PROSITE" id="PS50850">
    <property type="entry name" value="MFS"/>
    <property type="match status" value="1"/>
</dbReference>
<evidence type="ECO:0000256" key="1">
    <source>
        <dbReference type="ARBA" id="ARBA00004141"/>
    </source>
</evidence>
<evidence type="ECO:0000256" key="4">
    <source>
        <dbReference type="ARBA" id="ARBA00023136"/>
    </source>
</evidence>
<evidence type="ECO:0000256" key="6">
    <source>
        <dbReference type="SAM" id="Phobius"/>
    </source>
</evidence>
<proteinExistence type="inferred from homology"/>
<protein>
    <submittedName>
        <fullName evidence="9">Solute carrier family 2, facilitated glucose transporter member 5-like</fullName>
    </submittedName>
</protein>
<dbReference type="PROSITE" id="PS00216">
    <property type="entry name" value="SUGAR_TRANSPORT_1"/>
    <property type="match status" value="1"/>
</dbReference>
<feature type="transmembrane region" description="Helical" evidence="6">
    <location>
        <begin position="460"/>
        <end position="480"/>
    </location>
</feature>
<dbReference type="Proteomes" id="UP001652642">
    <property type="component" value="Chromosome 4"/>
</dbReference>
<feature type="transmembrane region" description="Helical" evidence="6">
    <location>
        <begin position="266"/>
        <end position="289"/>
    </location>
</feature>
<comment type="subcellular location">
    <subcellularLocation>
        <location evidence="1">Membrane</location>
        <topology evidence="1">Multi-pass membrane protein</topology>
    </subcellularLocation>
</comment>
<feature type="transmembrane region" description="Helical" evidence="6">
    <location>
        <begin position="304"/>
        <end position="326"/>
    </location>
</feature>
<dbReference type="InterPro" id="IPR045263">
    <property type="entry name" value="GLUT"/>
</dbReference>
<gene>
    <name evidence="9" type="primary">LOC110088216</name>
</gene>
<organism evidence="8 9">
    <name type="scientific">Pogona vitticeps</name>
    <name type="common">central bearded dragon</name>
    <dbReference type="NCBI Taxonomy" id="103695"/>
    <lineage>
        <taxon>Eukaryota</taxon>
        <taxon>Metazoa</taxon>
        <taxon>Chordata</taxon>
        <taxon>Craniata</taxon>
        <taxon>Vertebrata</taxon>
        <taxon>Euteleostomi</taxon>
        <taxon>Lepidosauria</taxon>
        <taxon>Squamata</taxon>
        <taxon>Bifurcata</taxon>
        <taxon>Unidentata</taxon>
        <taxon>Episquamata</taxon>
        <taxon>Toxicofera</taxon>
        <taxon>Iguania</taxon>
        <taxon>Acrodonta</taxon>
        <taxon>Agamidae</taxon>
        <taxon>Amphibolurinae</taxon>
        <taxon>Pogona</taxon>
    </lineage>
</organism>
<dbReference type="NCBIfam" id="TIGR00879">
    <property type="entry name" value="SP"/>
    <property type="match status" value="1"/>
</dbReference>
<name>A0ABM5GDD4_9SAUR</name>
<sequence>MASPASRKLPKKLIWISLISTFLSMQYGYNIWIVYSPTVLLQDFYNISTYEELMDPDSQTFMMSITIALFPLGAIFGALVFGYCADRKGTLLITNILSIVSAMLMGLSNKVQPFEFTMFARVYTGMCTGLVSCIIPLYLSEISQTSTRGSFVMMHHLLLTIGVVVARVLALRELLGTAEGWPILMSLGGIMPLFQLGMLPLLPESPRYLLIQKKKEEDAVEVLKNLRETEDVEEEIEEFHQEANFEKAEKKINTLKLLLRSPNLRWHVLTIVVLMLGQQVTGVNAAYYYTTRIYEAAKVGRDKVRFVTIATDTFVSFSTTLGVYLVDSVGRRTLLLVGFGICSVTCILLSITMTLQVCNSACCRLRNSVTLKWGPSIFYKYNSARFLQQDIYPFMTYINTVLDDVFLIGHAFGPYPVPPLIVAELFLQSSRSSGFVIAGVLQWFFHFITGVTFLRTENRLKGYIFLIFCPLCIGVFYYIFNFVPETKNMTFLDIRKLMAIQTAKRSKVKVHVDK</sequence>
<keyword evidence="3 6" id="KW-1133">Transmembrane helix</keyword>
<feature type="transmembrane region" description="Helical" evidence="6">
    <location>
        <begin position="120"/>
        <end position="139"/>
    </location>
</feature>
<evidence type="ECO:0000313" key="8">
    <source>
        <dbReference type="Proteomes" id="UP001652642"/>
    </source>
</evidence>
<dbReference type="GeneID" id="110088216"/>
<dbReference type="PRINTS" id="PR00171">
    <property type="entry name" value="SUGRTRNSPORT"/>
</dbReference>
<accession>A0ABM5GDD4</accession>